<feature type="compositionally biased region" description="Basic and acidic residues" evidence="2">
    <location>
        <begin position="486"/>
        <end position="498"/>
    </location>
</feature>
<gene>
    <name evidence="3" type="ORF">OOW_P131scaffold01191g1</name>
</gene>
<feature type="region of interest" description="Disordered" evidence="2">
    <location>
        <begin position="727"/>
        <end position="746"/>
    </location>
</feature>
<name>L7J0I7_PYRO1</name>
<feature type="region of interest" description="Disordered" evidence="2">
    <location>
        <begin position="1"/>
        <end position="24"/>
    </location>
</feature>
<dbReference type="InterPro" id="IPR011010">
    <property type="entry name" value="DNA_brk_join_enz"/>
</dbReference>
<feature type="compositionally biased region" description="Basic and acidic residues" evidence="2">
    <location>
        <begin position="1"/>
        <end position="15"/>
    </location>
</feature>
<reference evidence="3" key="1">
    <citation type="journal article" date="2012" name="PLoS Genet.">
        <title>Comparative analysis of the genomes of two field isolates of the rice blast fungus Magnaporthe oryzae.</title>
        <authorList>
            <person name="Xue M."/>
            <person name="Yang J."/>
            <person name="Li Z."/>
            <person name="Hu S."/>
            <person name="Yao N."/>
            <person name="Dean R.A."/>
            <person name="Zhao W."/>
            <person name="Shen M."/>
            <person name="Zhang H."/>
            <person name="Li C."/>
            <person name="Liu L."/>
            <person name="Cao L."/>
            <person name="Xu X."/>
            <person name="Xing Y."/>
            <person name="Hsiang T."/>
            <person name="Zhang Z."/>
            <person name="Xu J.R."/>
            <person name="Peng Y.L."/>
        </authorList>
    </citation>
    <scope>NUCLEOTIDE SEQUENCE [LARGE SCALE GENOMIC DNA]</scope>
    <source>
        <strain evidence="3">P131</strain>
    </source>
</reference>
<protein>
    <submittedName>
        <fullName evidence="3">Uncharacterized protein</fullName>
    </submittedName>
</protein>
<dbReference type="Gene3D" id="1.10.443.10">
    <property type="entry name" value="Intergrase catalytic core"/>
    <property type="match status" value="1"/>
</dbReference>
<dbReference type="PANTHER" id="PTHR37535">
    <property type="entry name" value="FLUG DOMAIN PROTEIN"/>
    <property type="match status" value="1"/>
</dbReference>
<dbReference type="PANTHER" id="PTHR37535:SF3">
    <property type="entry name" value="FLUG DOMAIN-CONTAINING PROTEIN"/>
    <property type="match status" value="1"/>
</dbReference>
<dbReference type="InterPro" id="IPR021842">
    <property type="entry name" value="DUF3435"/>
</dbReference>
<feature type="region of interest" description="Disordered" evidence="2">
    <location>
        <begin position="471"/>
        <end position="498"/>
    </location>
</feature>
<evidence type="ECO:0000256" key="1">
    <source>
        <dbReference type="ARBA" id="ARBA00023172"/>
    </source>
</evidence>
<proteinExistence type="predicted"/>
<keyword evidence="1" id="KW-0233">DNA recombination</keyword>
<dbReference type="InterPro" id="IPR013762">
    <property type="entry name" value="Integrase-like_cat_sf"/>
</dbReference>
<evidence type="ECO:0000256" key="2">
    <source>
        <dbReference type="SAM" id="MobiDB-lite"/>
    </source>
</evidence>
<evidence type="ECO:0000313" key="3">
    <source>
        <dbReference type="EMBL" id="ELQ61349.1"/>
    </source>
</evidence>
<dbReference type="SUPFAM" id="SSF56349">
    <property type="entry name" value="DNA breaking-rejoining enzymes"/>
    <property type="match status" value="1"/>
</dbReference>
<dbReference type="AlphaFoldDB" id="L7J0I7"/>
<dbReference type="GO" id="GO:0006310">
    <property type="term" value="P:DNA recombination"/>
    <property type="evidence" value="ECO:0007669"/>
    <property type="project" value="UniProtKB-KW"/>
</dbReference>
<accession>L7J0I7</accession>
<sequence length="759" mass="86485">MGKKRTAEDRRKQAEESGFNFDDEDVDDKPVPRFVLGYTERVCNVQVELWQEYQQKCPDANHSDLRTLKRFAEFIASCTSGILDPEGKATVQTVRNHFRRFVSGWNRNNPKSLITRDHTDSITNYIKGPLKKKIGLSDLKRPKTYMTIENFMYMERQLWQSDGHEYLHDGYRVLISAKLKCHVFTSARVGEISESSSRAGTGNGLLYKHTEMLVAWKNGEPELRYSLKREFAKGMHDKEDQRPTHILYEHLPGQPLILSPIVFLLAIFLARGAFKSYSDIQQILDVKPPSDQGYWVLDWADHVKDLPVFPTMTAKGMTQKIQTAGAFANQIRGLSIRAGMERPVTPHGIRRECLIQATSNGYSKDELMKFAAHTNQMTLTRDYLSSITHVDGQGSFLKMPLRSDQAEDFRSMTVKRNPDLFLSLPAKAQDELRQQPDYVVISEQLKDLASKTDAQSRKDKSRLISRRRKLEKAELDKARSSQSRVHPKDREELERHHVDQDRSRFGRLKHMMLERRRLSNALFQVADLRSEIGISAIKDLYGLLKNDCQVAYQPSLRPIDGRCPRKECNVEIDSIDADDRWDHVFKCVKAQQQGEHNYPSPKAGCRLKTEKDPFMRDYAAPNPHQPKRRRIREISTDVIKEDPFETQSETICTTPSTLSILSTSCDSFDASTPVPPISEDGSHYAAKQKFLQLETSALTALAESNSISGNFKVVNTGLNINSITSMEETGCSSSNNNTSHLDPSSNSKIWSLSRFSDSL</sequence>
<dbReference type="GO" id="GO:0015074">
    <property type="term" value="P:DNA integration"/>
    <property type="evidence" value="ECO:0007669"/>
    <property type="project" value="InterPro"/>
</dbReference>
<dbReference type="Pfam" id="PF11917">
    <property type="entry name" value="DUF3435"/>
    <property type="match status" value="1"/>
</dbReference>
<dbReference type="EMBL" id="JH795851">
    <property type="protein sequence ID" value="ELQ61349.1"/>
    <property type="molecule type" value="Genomic_DNA"/>
</dbReference>
<organism>
    <name type="scientific">Pyricularia oryzae (strain P131)</name>
    <name type="common">Rice blast fungus</name>
    <name type="synonym">Magnaporthe oryzae</name>
    <dbReference type="NCBI Taxonomy" id="1143193"/>
    <lineage>
        <taxon>Eukaryota</taxon>
        <taxon>Fungi</taxon>
        <taxon>Dikarya</taxon>
        <taxon>Ascomycota</taxon>
        <taxon>Pezizomycotina</taxon>
        <taxon>Sordariomycetes</taxon>
        <taxon>Sordariomycetidae</taxon>
        <taxon>Magnaporthales</taxon>
        <taxon>Pyriculariaceae</taxon>
        <taxon>Pyricularia</taxon>
    </lineage>
</organism>
<dbReference type="GO" id="GO:0003677">
    <property type="term" value="F:DNA binding"/>
    <property type="evidence" value="ECO:0007669"/>
    <property type="project" value="InterPro"/>
</dbReference>